<organism evidence="1 2">
    <name type="scientific">Lysobacter silvisoli</name>
    <dbReference type="NCBI Taxonomy" id="2293254"/>
    <lineage>
        <taxon>Bacteria</taxon>
        <taxon>Pseudomonadati</taxon>
        <taxon>Pseudomonadota</taxon>
        <taxon>Gammaproteobacteria</taxon>
        <taxon>Lysobacterales</taxon>
        <taxon>Lysobacteraceae</taxon>
        <taxon>Lysobacter</taxon>
    </lineage>
</organism>
<name>A0A371K2G2_9GAMM</name>
<proteinExistence type="predicted"/>
<accession>A0A371K2G2</accession>
<evidence type="ECO:0000313" key="2">
    <source>
        <dbReference type="Proteomes" id="UP000264492"/>
    </source>
</evidence>
<comment type="caution">
    <text evidence="1">The sequence shown here is derived from an EMBL/GenBank/DDBJ whole genome shotgun (WGS) entry which is preliminary data.</text>
</comment>
<dbReference type="EMBL" id="QTSU01000001">
    <property type="protein sequence ID" value="RDZ28105.1"/>
    <property type="molecule type" value="Genomic_DNA"/>
</dbReference>
<reference evidence="1 2" key="1">
    <citation type="submission" date="2018-08" db="EMBL/GenBank/DDBJ databases">
        <title>Lysobacter sp. zong2l5, whole genome shotgun sequence.</title>
        <authorList>
            <person name="Zhang X."/>
            <person name="Feng G."/>
            <person name="Zhu H."/>
        </authorList>
    </citation>
    <scope>NUCLEOTIDE SEQUENCE [LARGE SCALE GENOMIC DNA]</scope>
    <source>
        <strain evidence="2">zong2l5</strain>
    </source>
</reference>
<dbReference type="Proteomes" id="UP000264492">
    <property type="component" value="Unassembled WGS sequence"/>
</dbReference>
<dbReference type="AlphaFoldDB" id="A0A371K2G2"/>
<gene>
    <name evidence="1" type="ORF">DX914_02880</name>
</gene>
<sequence>MRAWGARGHLSLAGRSMQTHHYYFADYEILVGGRFVVWGQSTLDYVPAAGFDPAEVLERIRRVAAHLHGVEPVEVRVRQISRL</sequence>
<evidence type="ECO:0000313" key="1">
    <source>
        <dbReference type="EMBL" id="RDZ28105.1"/>
    </source>
</evidence>
<protein>
    <submittedName>
        <fullName evidence="1">Uncharacterized protein</fullName>
    </submittedName>
</protein>
<keyword evidence="2" id="KW-1185">Reference proteome</keyword>